<gene>
    <name evidence="3" type="ORF">Ahy_B03g068614</name>
</gene>
<keyword evidence="4" id="KW-1185">Reference proteome</keyword>
<dbReference type="EMBL" id="SDMP01000013">
    <property type="protein sequence ID" value="RYR23379.1"/>
    <property type="molecule type" value="Genomic_DNA"/>
</dbReference>
<dbReference type="Proteomes" id="UP000289738">
    <property type="component" value="Chromosome B03"/>
</dbReference>
<name>A0A445AAD6_ARAHY</name>
<evidence type="ECO:0000313" key="3">
    <source>
        <dbReference type="EMBL" id="RYR23379.1"/>
    </source>
</evidence>
<feature type="domain" description="PB1-like" evidence="2">
    <location>
        <begin position="90"/>
        <end position="191"/>
    </location>
</feature>
<dbReference type="AlphaFoldDB" id="A0A445AAD6"/>
<feature type="region of interest" description="Disordered" evidence="1">
    <location>
        <begin position="217"/>
        <end position="264"/>
    </location>
</feature>
<organism evidence="3 4">
    <name type="scientific">Arachis hypogaea</name>
    <name type="common">Peanut</name>
    <dbReference type="NCBI Taxonomy" id="3818"/>
    <lineage>
        <taxon>Eukaryota</taxon>
        <taxon>Viridiplantae</taxon>
        <taxon>Streptophyta</taxon>
        <taxon>Embryophyta</taxon>
        <taxon>Tracheophyta</taxon>
        <taxon>Spermatophyta</taxon>
        <taxon>Magnoliopsida</taxon>
        <taxon>eudicotyledons</taxon>
        <taxon>Gunneridae</taxon>
        <taxon>Pentapetalae</taxon>
        <taxon>rosids</taxon>
        <taxon>fabids</taxon>
        <taxon>Fabales</taxon>
        <taxon>Fabaceae</taxon>
        <taxon>Papilionoideae</taxon>
        <taxon>50 kb inversion clade</taxon>
        <taxon>dalbergioids sensu lato</taxon>
        <taxon>Dalbergieae</taxon>
        <taxon>Pterocarpus clade</taxon>
        <taxon>Arachis</taxon>
    </lineage>
</organism>
<sequence>MGQIGPRDGGQCNQTMPFYLGGQFDIQVSSYSIVCEITPYPISSARFYEENSCIPPSTLCILIALFIVTGDVDRESGCEGSWFNTQPIKMSEDVVPVFHHGGSFVRDNKGVLVYINGKVERFPPMDVDLICFFDLKKLFLDLGYHDYKAMYWYDPTSKTLKSGLHPIHEDKEIRALQKNKIQNEDTDEFYIYFDHPVLEGVEEILSDSDEGAAEVVVEDAGLDNDADIGSSSSDDDGYESTEDEPYKPPPSGYGFSDSSEDEGC</sequence>
<evidence type="ECO:0000256" key="1">
    <source>
        <dbReference type="SAM" id="MobiDB-lite"/>
    </source>
</evidence>
<dbReference type="InterPro" id="IPR058594">
    <property type="entry name" value="PB1-like_dom_pln"/>
</dbReference>
<proteinExistence type="predicted"/>
<accession>A0A445AAD6</accession>
<comment type="caution">
    <text evidence="3">The sequence shown here is derived from an EMBL/GenBank/DDBJ whole genome shotgun (WGS) entry which is preliminary data.</text>
</comment>
<evidence type="ECO:0000259" key="2">
    <source>
        <dbReference type="Pfam" id="PF26130"/>
    </source>
</evidence>
<dbReference type="Pfam" id="PF26130">
    <property type="entry name" value="PB1-like"/>
    <property type="match status" value="1"/>
</dbReference>
<feature type="compositionally biased region" description="Acidic residues" evidence="1">
    <location>
        <begin position="217"/>
        <end position="226"/>
    </location>
</feature>
<reference evidence="3 4" key="1">
    <citation type="submission" date="2019-01" db="EMBL/GenBank/DDBJ databases">
        <title>Sequencing of cultivated peanut Arachis hypogaea provides insights into genome evolution and oil improvement.</title>
        <authorList>
            <person name="Chen X."/>
        </authorList>
    </citation>
    <scope>NUCLEOTIDE SEQUENCE [LARGE SCALE GENOMIC DNA]</scope>
    <source>
        <strain evidence="4">cv. Fuhuasheng</strain>
        <tissue evidence="3">Leaves</tissue>
    </source>
</reference>
<evidence type="ECO:0000313" key="4">
    <source>
        <dbReference type="Proteomes" id="UP000289738"/>
    </source>
</evidence>
<protein>
    <recommendedName>
        <fullName evidence="2">PB1-like domain-containing protein</fullName>
    </recommendedName>
</protein>
<feature type="compositionally biased region" description="Acidic residues" evidence="1">
    <location>
        <begin position="233"/>
        <end position="243"/>
    </location>
</feature>